<accession>A0ACC1IXP1</accession>
<name>A0ACC1IXP1_9FUNG</name>
<keyword evidence="2" id="KW-1185">Reference proteome</keyword>
<evidence type="ECO:0000313" key="2">
    <source>
        <dbReference type="Proteomes" id="UP001150603"/>
    </source>
</evidence>
<comment type="caution">
    <text evidence="1">The sequence shown here is derived from an EMBL/GenBank/DDBJ whole genome shotgun (WGS) entry which is preliminary data.</text>
</comment>
<gene>
    <name evidence="1" type="ORF">FBU59_007238</name>
</gene>
<evidence type="ECO:0000313" key="1">
    <source>
        <dbReference type="EMBL" id="KAJ1927253.1"/>
    </source>
</evidence>
<sequence>MRTVGLLMARYGKTGLMDRALSLYHRIVDEDKIAPDWSMYMLLAEGIYRSTYPLDRVSPSLEGFEQFDSLLVDIIHKGKENDYRGMFSAFTELRSLAPNSLMPLVAVLFQSSNIARRRTRAIQNGPMAITRLGADFPSDEEFDLFMSNFRDCVDGLLESSANGLPVKPFLFNMAISISAQIRDYATTQRVYDHLTKTEGMEPDGQTFRALIRSYIGSFDYASATDVLDELTARNVPLTCITFNALIHGFITAALPEQAIKAYLFMTGRPAALLEAPEFKNFLPVTKPDIYTFATMIDGLISAGMFKEAIVVFEDSFTLLNC</sequence>
<protein>
    <submittedName>
        <fullName evidence="1">Uncharacterized protein</fullName>
    </submittedName>
</protein>
<reference evidence="1" key="1">
    <citation type="submission" date="2022-07" db="EMBL/GenBank/DDBJ databases">
        <title>Phylogenomic reconstructions and comparative analyses of Kickxellomycotina fungi.</title>
        <authorList>
            <person name="Reynolds N.K."/>
            <person name="Stajich J.E."/>
            <person name="Barry K."/>
            <person name="Grigoriev I.V."/>
            <person name="Crous P."/>
            <person name="Smith M.E."/>
        </authorList>
    </citation>
    <scope>NUCLEOTIDE SEQUENCE</scope>
    <source>
        <strain evidence="1">NRRL 5244</strain>
    </source>
</reference>
<dbReference type="EMBL" id="JANBPW010006827">
    <property type="protein sequence ID" value="KAJ1927253.1"/>
    <property type="molecule type" value="Genomic_DNA"/>
</dbReference>
<proteinExistence type="predicted"/>
<feature type="non-terminal residue" evidence="1">
    <location>
        <position position="321"/>
    </location>
</feature>
<organism evidence="1 2">
    <name type="scientific">Linderina macrospora</name>
    <dbReference type="NCBI Taxonomy" id="4868"/>
    <lineage>
        <taxon>Eukaryota</taxon>
        <taxon>Fungi</taxon>
        <taxon>Fungi incertae sedis</taxon>
        <taxon>Zoopagomycota</taxon>
        <taxon>Kickxellomycotina</taxon>
        <taxon>Kickxellomycetes</taxon>
        <taxon>Kickxellales</taxon>
        <taxon>Kickxellaceae</taxon>
        <taxon>Linderina</taxon>
    </lineage>
</organism>
<dbReference type="Proteomes" id="UP001150603">
    <property type="component" value="Unassembled WGS sequence"/>
</dbReference>